<organism evidence="1 2">
    <name type="scientific">Parabacteroides distasonis str. 3776 D15 i</name>
    <dbReference type="NCBI Taxonomy" id="1339342"/>
    <lineage>
        <taxon>Bacteria</taxon>
        <taxon>Pseudomonadati</taxon>
        <taxon>Bacteroidota</taxon>
        <taxon>Bacteroidia</taxon>
        <taxon>Bacteroidales</taxon>
        <taxon>Tannerellaceae</taxon>
        <taxon>Parabacteroides</taxon>
    </lineage>
</organism>
<evidence type="ECO:0000313" key="2">
    <source>
        <dbReference type="Proteomes" id="UP000027850"/>
    </source>
</evidence>
<dbReference type="EMBL" id="JNHK01000091">
    <property type="protein sequence ID" value="KDS36167.1"/>
    <property type="molecule type" value="Genomic_DNA"/>
</dbReference>
<sequence length="46" mass="5423">MIMQRMVDDECHSKKRLILPIERTKGGGRFEQNGSIFALLKREYQV</sequence>
<dbReference type="AlphaFoldDB" id="A0AB34LCH8"/>
<proteinExistence type="predicted"/>
<comment type="caution">
    <text evidence="1">The sequence shown here is derived from an EMBL/GenBank/DDBJ whole genome shotgun (WGS) entry which is preliminary data.</text>
</comment>
<dbReference type="Proteomes" id="UP000027850">
    <property type="component" value="Unassembled WGS sequence"/>
</dbReference>
<gene>
    <name evidence="1" type="ORF">M091_1545</name>
</gene>
<protein>
    <submittedName>
        <fullName evidence="1">Uncharacterized protein</fullName>
    </submittedName>
</protein>
<reference evidence="1 2" key="1">
    <citation type="submission" date="2014-04" db="EMBL/GenBank/DDBJ databases">
        <authorList>
            <person name="Sears C."/>
            <person name="Carroll K."/>
            <person name="Sack B.R."/>
            <person name="Qadri F."/>
            <person name="Myers L.L."/>
            <person name="Chung G.-T."/>
            <person name="Escheverria P."/>
            <person name="Fraser C.M."/>
            <person name="Sadzewicz L."/>
            <person name="Shefchek K.A."/>
            <person name="Tallon L."/>
            <person name="Das S.P."/>
            <person name="Daugherty S."/>
            <person name="Mongodin E.F."/>
        </authorList>
    </citation>
    <scope>NUCLEOTIDE SEQUENCE [LARGE SCALE GENOMIC DNA]</scope>
    <source>
        <strain evidence="1 2">3776 D15 i</strain>
    </source>
</reference>
<name>A0AB34LCH8_PARDI</name>
<accession>A0AB34LCH8</accession>
<evidence type="ECO:0000313" key="1">
    <source>
        <dbReference type="EMBL" id="KDS36167.1"/>
    </source>
</evidence>